<feature type="region of interest" description="Disordered" evidence="1">
    <location>
        <begin position="54"/>
        <end position="77"/>
    </location>
</feature>
<evidence type="ECO:0000313" key="3">
    <source>
        <dbReference type="Proteomes" id="UP001596422"/>
    </source>
</evidence>
<keyword evidence="3" id="KW-1185">Reference proteome</keyword>
<evidence type="ECO:0000313" key="2">
    <source>
        <dbReference type="EMBL" id="MFC6669615.1"/>
    </source>
</evidence>
<protein>
    <submittedName>
        <fullName evidence="2">Uncharacterized protein</fullName>
    </submittedName>
</protein>
<proteinExistence type="predicted"/>
<evidence type="ECO:0000256" key="1">
    <source>
        <dbReference type="SAM" id="MobiDB-lite"/>
    </source>
</evidence>
<name>A0ABW1ZWQ7_9GAMM</name>
<reference evidence="3" key="1">
    <citation type="journal article" date="2019" name="Int. J. Syst. Evol. Microbiol.">
        <title>The Global Catalogue of Microorganisms (GCM) 10K type strain sequencing project: providing services to taxonomists for standard genome sequencing and annotation.</title>
        <authorList>
            <consortium name="The Broad Institute Genomics Platform"/>
            <consortium name="The Broad Institute Genome Sequencing Center for Infectious Disease"/>
            <person name="Wu L."/>
            <person name="Ma J."/>
        </authorList>
    </citation>
    <scope>NUCLEOTIDE SEQUENCE [LARGE SCALE GENOMIC DNA]</scope>
    <source>
        <strain evidence="3">NBRC 111756</strain>
    </source>
</reference>
<comment type="caution">
    <text evidence="2">The sequence shown here is derived from an EMBL/GenBank/DDBJ whole genome shotgun (WGS) entry which is preliminary data.</text>
</comment>
<accession>A0ABW1ZWQ7</accession>
<sequence>MREHLPLLTREKYYSTVRLGYARGYEPVLYVSNIQKYIELLKWEKRLDRIRSNRRNGLSGDHGLPDDLLPDTLPPTL</sequence>
<gene>
    <name evidence="2" type="ORF">ACFQDL_05560</name>
</gene>
<organism evidence="2 3">
    <name type="scientific">Marinobacterium aestuariivivens</name>
    <dbReference type="NCBI Taxonomy" id="1698799"/>
    <lineage>
        <taxon>Bacteria</taxon>
        <taxon>Pseudomonadati</taxon>
        <taxon>Pseudomonadota</taxon>
        <taxon>Gammaproteobacteria</taxon>
        <taxon>Oceanospirillales</taxon>
        <taxon>Oceanospirillaceae</taxon>
        <taxon>Marinobacterium</taxon>
    </lineage>
</organism>
<dbReference type="RefSeq" id="WP_379908165.1">
    <property type="nucleotide sequence ID" value="NZ_JBHSWE010000001.1"/>
</dbReference>
<dbReference type="Proteomes" id="UP001596422">
    <property type="component" value="Unassembled WGS sequence"/>
</dbReference>
<dbReference type="EMBL" id="JBHSWE010000001">
    <property type="protein sequence ID" value="MFC6669615.1"/>
    <property type="molecule type" value="Genomic_DNA"/>
</dbReference>